<evidence type="ECO:0000313" key="3">
    <source>
        <dbReference type="Proteomes" id="UP000246410"/>
    </source>
</evidence>
<reference evidence="2 3" key="1">
    <citation type="submission" date="2018-05" db="EMBL/GenBank/DDBJ databases">
        <title>Genomic Encyclopedia of Type Strains, Phase IV (KMG-IV): sequencing the most valuable type-strain genomes for metagenomic binning, comparative biology and taxonomic classification.</title>
        <authorList>
            <person name="Goeker M."/>
        </authorList>
    </citation>
    <scope>NUCLEOTIDE SEQUENCE [LARGE SCALE GENOMIC DNA]</scope>
    <source>
        <strain evidence="2 3">DSM 44717</strain>
    </source>
</reference>
<dbReference type="EMBL" id="QGTL01000019">
    <property type="protein sequence ID" value="PWV67764.1"/>
    <property type="molecule type" value="Genomic_DNA"/>
</dbReference>
<dbReference type="InterPro" id="IPR007251">
    <property type="entry name" value="Iron_permease_Fet4"/>
</dbReference>
<comment type="caution">
    <text evidence="2">The sequence shown here is derived from an EMBL/GenBank/DDBJ whole genome shotgun (WGS) entry which is preliminary data.</text>
</comment>
<sequence length="99" mass="10923">MLVLALGALATGVSTGFPVWWQTTVYTSAGLTSVVMLFLLQHTTNRANHAILIKLDELVRATTGARTEFLDLEDHQVHEQEALHDRLIPADDDPEDRSG</sequence>
<gene>
    <name evidence="2" type="ORF">DFR69_11978</name>
</gene>
<dbReference type="AlphaFoldDB" id="A0A317N1J3"/>
<organism evidence="2 3">
    <name type="scientific">Nocardia neocaledoniensis</name>
    <dbReference type="NCBI Taxonomy" id="236511"/>
    <lineage>
        <taxon>Bacteria</taxon>
        <taxon>Bacillati</taxon>
        <taxon>Actinomycetota</taxon>
        <taxon>Actinomycetes</taxon>
        <taxon>Mycobacteriales</taxon>
        <taxon>Nocardiaceae</taxon>
        <taxon>Nocardia</taxon>
    </lineage>
</organism>
<keyword evidence="1" id="KW-1133">Transmembrane helix</keyword>
<evidence type="ECO:0000313" key="2">
    <source>
        <dbReference type="EMBL" id="PWV67764.1"/>
    </source>
</evidence>
<dbReference type="GO" id="GO:0055085">
    <property type="term" value="P:transmembrane transport"/>
    <property type="evidence" value="ECO:0007669"/>
    <property type="project" value="InterPro"/>
</dbReference>
<name>A0A317N1J3_9NOCA</name>
<proteinExistence type="predicted"/>
<feature type="transmembrane region" description="Helical" evidence="1">
    <location>
        <begin position="25"/>
        <end position="44"/>
    </location>
</feature>
<evidence type="ECO:0000256" key="1">
    <source>
        <dbReference type="SAM" id="Phobius"/>
    </source>
</evidence>
<keyword evidence="1" id="KW-0812">Transmembrane</keyword>
<keyword evidence="1" id="KW-0472">Membrane</keyword>
<protein>
    <submittedName>
        <fullName evidence="2">Low affinity iron permease</fullName>
    </submittedName>
</protein>
<accession>A0A317N1J3</accession>
<dbReference type="Pfam" id="PF04120">
    <property type="entry name" value="Iron_permease"/>
    <property type="match status" value="1"/>
</dbReference>
<dbReference type="Proteomes" id="UP000246410">
    <property type="component" value="Unassembled WGS sequence"/>
</dbReference>
<keyword evidence="3" id="KW-1185">Reference proteome</keyword>